<dbReference type="RefSeq" id="WP_184813951.1">
    <property type="nucleotide sequence ID" value="NZ_JACHJQ010000006.1"/>
</dbReference>
<dbReference type="Proteomes" id="UP000520767">
    <property type="component" value="Unassembled WGS sequence"/>
</dbReference>
<dbReference type="Gene3D" id="2.60.300.12">
    <property type="entry name" value="HesB-like domain"/>
    <property type="match status" value="1"/>
</dbReference>
<keyword evidence="2" id="KW-1185">Reference proteome</keyword>
<organism evidence="1 2">
    <name type="scientific">Actinophytocola algeriensis</name>
    <dbReference type="NCBI Taxonomy" id="1768010"/>
    <lineage>
        <taxon>Bacteria</taxon>
        <taxon>Bacillati</taxon>
        <taxon>Actinomycetota</taxon>
        <taxon>Actinomycetes</taxon>
        <taxon>Pseudonocardiales</taxon>
        <taxon>Pseudonocardiaceae</taxon>
    </lineage>
</organism>
<gene>
    <name evidence="1" type="ORF">FHR82_006163</name>
</gene>
<accession>A0A7W7QA73</accession>
<dbReference type="AlphaFoldDB" id="A0A7W7QA73"/>
<name>A0A7W7QA73_9PSEU</name>
<reference evidence="1 2" key="1">
    <citation type="submission" date="2020-08" db="EMBL/GenBank/DDBJ databases">
        <title>Genomic Encyclopedia of Type Strains, Phase III (KMG-III): the genomes of soil and plant-associated and newly described type strains.</title>
        <authorList>
            <person name="Whitman W."/>
        </authorList>
    </citation>
    <scope>NUCLEOTIDE SEQUENCE [LARGE SCALE GENOMIC DNA]</scope>
    <source>
        <strain evidence="1 2">CECT 8960</strain>
    </source>
</reference>
<proteinExistence type="predicted"/>
<comment type="caution">
    <text evidence="1">The sequence shown here is derived from an EMBL/GenBank/DDBJ whole genome shotgun (WGS) entry which is preliminary data.</text>
</comment>
<dbReference type="SUPFAM" id="SSF89360">
    <property type="entry name" value="HesB-like domain"/>
    <property type="match status" value="1"/>
</dbReference>
<evidence type="ECO:0000313" key="2">
    <source>
        <dbReference type="Proteomes" id="UP000520767"/>
    </source>
</evidence>
<evidence type="ECO:0000313" key="1">
    <source>
        <dbReference type="EMBL" id="MBB4909905.1"/>
    </source>
</evidence>
<protein>
    <submittedName>
        <fullName evidence="1">Fe-S cluster assembly iron-binding protein IscA</fullName>
    </submittedName>
</protein>
<dbReference type="EMBL" id="JACHJQ010000006">
    <property type="protein sequence ID" value="MBB4909905.1"/>
    <property type="molecule type" value="Genomic_DNA"/>
</dbReference>
<dbReference type="InterPro" id="IPR035903">
    <property type="entry name" value="HesB-like_dom_sf"/>
</dbReference>
<sequence>MLHITPEAGLAINKLVNAQGVGAGGGLRVEARAGEPDFEMSVAPIPDDTDSVVTEETTGARVMLDALTADYVDDKTLDVADTVESTARFALTEQGISDRD</sequence>